<dbReference type="Proteomes" id="UP000248918">
    <property type="component" value="Unassembled WGS sequence"/>
</dbReference>
<comment type="caution">
    <text evidence="1">The sequence shown here is derived from an EMBL/GenBank/DDBJ whole genome shotgun (WGS) entry which is preliminary data.</text>
</comment>
<dbReference type="EMBL" id="QLTK01000033">
    <property type="protein sequence ID" value="RAS20836.1"/>
    <property type="molecule type" value="Genomic_DNA"/>
</dbReference>
<reference evidence="1 2" key="1">
    <citation type="submission" date="2018-06" db="EMBL/GenBank/DDBJ databases">
        <title>Genomic Encyclopedia of Type Strains, Phase III (KMG-III): the genomes of soil and plant-associated and newly described type strains.</title>
        <authorList>
            <person name="Whitman W."/>
        </authorList>
    </citation>
    <scope>NUCLEOTIDE SEQUENCE [LARGE SCALE GENOMIC DNA]</scope>
    <source>
        <strain evidence="1 2">LMG 23644</strain>
    </source>
</reference>
<dbReference type="AlphaFoldDB" id="A0A329BD76"/>
<dbReference type="RefSeq" id="WP_176343141.1">
    <property type="nucleotide sequence ID" value="NZ_CADFFP010000033.1"/>
</dbReference>
<organism evidence="1 2">
    <name type="scientific">Paraburkholderia bryophila</name>
    <dbReference type="NCBI Taxonomy" id="420952"/>
    <lineage>
        <taxon>Bacteria</taxon>
        <taxon>Pseudomonadati</taxon>
        <taxon>Pseudomonadota</taxon>
        <taxon>Betaproteobacteria</taxon>
        <taxon>Burkholderiales</taxon>
        <taxon>Burkholderiaceae</taxon>
        <taxon>Paraburkholderia</taxon>
    </lineage>
</organism>
<protein>
    <recommendedName>
        <fullName evidence="3">Alpha/beta hydrolase family protein</fullName>
    </recommendedName>
</protein>
<accession>A0A329BD76</accession>
<gene>
    <name evidence="1" type="ORF">BX591_13328</name>
</gene>
<sequence length="47" mass="4762">MILTALQDATAQQIGATVIKVDASHVAMLSKPTEVAAAIIAAARATK</sequence>
<evidence type="ECO:0008006" key="3">
    <source>
        <dbReference type="Google" id="ProtNLM"/>
    </source>
</evidence>
<proteinExistence type="predicted"/>
<evidence type="ECO:0000313" key="2">
    <source>
        <dbReference type="Proteomes" id="UP000248918"/>
    </source>
</evidence>
<evidence type="ECO:0000313" key="1">
    <source>
        <dbReference type="EMBL" id="RAS20836.1"/>
    </source>
</evidence>
<name>A0A329BD76_9BURK</name>